<organism evidence="2 3">
    <name type="scientific">Pelagibacterium lacus</name>
    <dbReference type="NCBI Taxonomy" id="2282655"/>
    <lineage>
        <taxon>Bacteria</taxon>
        <taxon>Pseudomonadati</taxon>
        <taxon>Pseudomonadota</taxon>
        <taxon>Alphaproteobacteria</taxon>
        <taxon>Hyphomicrobiales</taxon>
        <taxon>Devosiaceae</taxon>
        <taxon>Pelagibacterium</taxon>
    </lineage>
</organism>
<dbReference type="RefSeq" id="WP_114646341.1">
    <property type="nucleotide sequence ID" value="NZ_QQNH01000017.1"/>
</dbReference>
<name>A0A369W107_9HYPH</name>
<keyword evidence="3" id="KW-1185">Reference proteome</keyword>
<evidence type="ECO:0000256" key="1">
    <source>
        <dbReference type="SAM" id="MobiDB-lite"/>
    </source>
</evidence>
<gene>
    <name evidence="2" type="ORF">DVH29_11575</name>
</gene>
<dbReference type="OrthoDB" id="7961222at2"/>
<dbReference type="Proteomes" id="UP000253759">
    <property type="component" value="Unassembled WGS sequence"/>
</dbReference>
<evidence type="ECO:0000313" key="2">
    <source>
        <dbReference type="EMBL" id="RDE08364.1"/>
    </source>
</evidence>
<sequence>MSKPRSGPKTKPLTYEQALAALPAAQAALSAAVTEHSPEYMLAMDHLRQLYDAMAREAAQRELARRRYNELVSIVNKGTGDDKKVIASRLTDDPSVTKGLLEAVANGEVQTKHQERKFTPHNMVILIGGLARVKARTEAQTLAAIRYGNLFDRAQIGGARATDYEQVKVDTSGPKQDQISGAQDDARRELTNARKALGTRSAGIVDMVVIGGASIRKLAAKLEYGESGKARRKAEADLLAAVEELVVFFKLDPPAKTRPHRWSDGSKVEIVRDEDGNPVQTEEAA</sequence>
<feature type="compositionally biased region" description="Basic and acidic residues" evidence="1">
    <location>
        <begin position="261"/>
        <end position="275"/>
    </location>
</feature>
<dbReference type="EMBL" id="QQNH01000017">
    <property type="protein sequence ID" value="RDE08364.1"/>
    <property type="molecule type" value="Genomic_DNA"/>
</dbReference>
<protein>
    <submittedName>
        <fullName evidence="2">Uncharacterized protein</fullName>
    </submittedName>
</protein>
<dbReference type="AlphaFoldDB" id="A0A369W107"/>
<proteinExistence type="predicted"/>
<reference evidence="3" key="1">
    <citation type="submission" date="2018-07" db="EMBL/GenBank/DDBJ databases">
        <authorList>
            <person name="Liu B.-T."/>
            <person name="Du Z."/>
        </authorList>
    </citation>
    <scope>NUCLEOTIDE SEQUENCE [LARGE SCALE GENOMIC DNA]</scope>
    <source>
        <strain evidence="3">XYN52</strain>
    </source>
</reference>
<feature type="region of interest" description="Disordered" evidence="1">
    <location>
        <begin position="254"/>
        <end position="285"/>
    </location>
</feature>
<evidence type="ECO:0000313" key="3">
    <source>
        <dbReference type="Proteomes" id="UP000253759"/>
    </source>
</evidence>
<comment type="caution">
    <text evidence="2">The sequence shown here is derived from an EMBL/GenBank/DDBJ whole genome shotgun (WGS) entry which is preliminary data.</text>
</comment>
<accession>A0A369W107</accession>